<evidence type="ECO:0000313" key="2">
    <source>
        <dbReference type="Proteomes" id="UP000538929"/>
    </source>
</evidence>
<evidence type="ECO:0000313" key="1">
    <source>
        <dbReference type="EMBL" id="MBB0244835.1"/>
    </source>
</evidence>
<dbReference type="EMBL" id="VKHT01000325">
    <property type="protein sequence ID" value="MBB0244835.1"/>
    <property type="molecule type" value="Genomic_DNA"/>
</dbReference>
<proteinExistence type="predicted"/>
<accession>A0A7W3TDU7</accession>
<dbReference type="Proteomes" id="UP000538929">
    <property type="component" value="Unassembled WGS sequence"/>
</dbReference>
<sequence>MLAGLLGTAGVLHFAVPRPFDAIVPRSLPGRPRDWTRISGAAELALAAGLLTPRTRRASAAATAALLVAVWPANVKMARDWSRRPAPWAGIARARVPAQVPLVLWALHAARPDRGSGRG</sequence>
<organism evidence="1 2">
    <name type="scientific">Streptomyces alkaliphilus</name>
    <dbReference type="NCBI Taxonomy" id="1472722"/>
    <lineage>
        <taxon>Bacteria</taxon>
        <taxon>Bacillati</taxon>
        <taxon>Actinomycetota</taxon>
        <taxon>Actinomycetes</taxon>
        <taxon>Kitasatosporales</taxon>
        <taxon>Streptomycetaceae</taxon>
        <taxon>Streptomyces</taxon>
    </lineage>
</organism>
<protein>
    <recommendedName>
        <fullName evidence="3">DoxX family protein</fullName>
    </recommendedName>
</protein>
<comment type="caution">
    <text evidence="1">The sequence shown here is derived from an EMBL/GenBank/DDBJ whole genome shotgun (WGS) entry which is preliminary data.</text>
</comment>
<dbReference type="AlphaFoldDB" id="A0A7W3TDU7"/>
<dbReference type="RefSeq" id="WP_182606396.1">
    <property type="nucleotide sequence ID" value="NZ_VKHT01000325.1"/>
</dbReference>
<keyword evidence="2" id="KW-1185">Reference proteome</keyword>
<evidence type="ECO:0008006" key="3">
    <source>
        <dbReference type="Google" id="ProtNLM"/>
    </source>
</evidence>
<dbReference type="PANTHER" id="PTHR36974">
    <property type="entry name" value="MEMBRANE PROTEIN-RELATED"/>
    <property type="match status" value="1"/>
</dbReference>
<gene>
    <name evidence="1" type="ORF">FNQ90_12140</name>
</gene>
<name>A0A7W3TDU7_9ACTN</name>
<dbReference type="PANTHER" id="PTHR36974:SF1">
    <property type="entry name" value="DOXX FAMILY MEMBRANE PROTEIN"/>
    <property type="match status" value="1"/>
</dbReference>
<reference evidence="2" key="1">
    <citation type="submission" date="2019-10" db="EMBL/GenBank/DDBJ databases">
        <title>Streptomyces sp. nov., a novel actinobacterium isolated from alkaline environment.</title>
        <authorList>
            <person name="Golinska P."/>
        </authorList>
    </citation>
    <scope>NUCLEOTIDE SEQUENCE [LARGE SCALE GENOMIC DNA]</scope>
    <source>
        <strain evidence="2">DSM 42118</strain>
    </source>
</reference>